<dbReference type="PANTHER" id="PTHR31066">
    <property type="entry name" value="OS05G0427100 PROTEIN-RELATED"/>
    <property type="match status" value="1"/>
</dbReference>
<reference evidence="2 3" key="1">
    <citation type="journal article" date="2019" name="Sci. Rep.">
        <title>A high-quality genome of Eragrostis curvula grass provides insights into Poaceae evolution and supports new strategies to enhance forage quality.</title>
        <authorList>
            <person name="Carballo J."/>
            <person name="Santos B.A.C.M."/>
            <person name="Zappacosta D."/>
            <person name="Garbus I."/>
            <person name="Selva J.P."/>
            <person name="Gallo C.A."/>
            <person name="Diaz A."/>
            <person name="Albertini E."/>
            <person name="Caccamo M."/>
            <person name="Echenique V."/>
        </authorList>
    </citation>
    <scope>NUCLEOTIDE SEQUENCE [LARGE SCALE GENOMIC DNA]</scope>
    <source>
        <strain evidence="3">cv. Victoria</strain>
        <tissue evidence="2">Leaf</tissue>
    </source>
</reference>
<evidence type="ECO:0000313" key="2">
    <source>
        <dbReference type="EMBL" id="TVU45623.1"/>
    </source>
</evidence>
<keyword evidence="3" id="KW-1185">Reference proteome</keyword>
<evidence type="ECO:0000259" key="1">
    <source>
        <dbReference type="SMART" id="SM00666"/>
    </source>
</evidence>
<feature type="domain" description="PB1" evidence="1">
    <location>
        <begin position="27"/>
        <end position="115"/>
    </location>
</feature>
<proteinExistence type="predicted"/>
<name>A0A5J9WC84_9POAL</name>
<dbReference type="SUPFAM" id="SSF54277">
    <property type="entry name" value="CAD &amp; PB1 domains"/>
    <property type="match status" value="1"/>
</dbReference>
<dbReference type="CDD" id="cd06410">
    <property type="entry name" value="PB1_UP2"/>
    <property type="match status" value="1"/>
</dbReference>
<dbReference type="Gramene" id="TVU45623">
    <property type="protein sequence ID" value="TVU45623"/>
    <property type="gene ID" value="EJB05_05114"/>
</dbReference>
<dbReference type="PANTHER" id="PTHR31066:SF45">
    <property type="entry name" value="PB1 DOMAIN-CONTAINING PROTEIN"/>
    <property type="match status" value="1"/>
</dbReference>
<dbReference type="Proteomes" id="UP000324897">
    <property type="component" value="Chromosome 5"/>
</dbReference>
<comment type="caution">
    <text evidence="2">The sequence shown here is derived from an EMBL/GenBank/DDBJ whole genome shotgun (WGS) entry which is preliminary data.</text>
</comment>
<organism evidence="2 3">
    <name type="scientific">Eragrostis curvula</name>
    <name type="common">weeping love grass</name>
    <dbReference type="NCBI Taxonomy" id="38414"/>
    <lineage>
        <taxon>Eukaryota</taxon>
        <taxon>Viridiplantae</taxon>
        <taxon>Streptophyta</taxon>
        <taxon>Embryophyta</taxon>
        <taxon>Tracheophyta</taxon>
        <taxon>Spermatophyta</taxon>
        <taxon>Magnoliopsida</taxon>
        <taxon>Liliopsida</taxon>
        <taxon>Poales</taxon>
        <taxon>Poaceae</taxon>
        <taxon>PACMAD clade</taxon>
        <taxon>Chloridoideae</taxon>
        <taxon>Eragrostideae</taxon>
        <taxon>Eragrostidinae</taxon>
        <taxon>Eragrostis</taxon>
    </lineage>
</organism>
<dbReference type="OrthoDB" id="634045at2759"/>
<feature type="non-terminal residue" evidence="2">
    <location>
        <position position="1"/>
    </location>
</feature>
<dbReference type="EMBL" id="RWGY01000004">
    <property type="protein sequence ID" value="TVU45623.1"/>
    <property type="molecule type" value="Genomic_DNA"/>
</dbReference>
<dbReference type="AlphaFoldDB" id="A0A5J9WC84"/>
<gene>
    <name evidence="2" type="ORF">EJB05_05114</name>
</gene>
<evidence type="ECO:0000313" key="3">
    <source>
        <dbReference type="Proteomes" id="UP000324897"/>
    </source>
</evidence>
<protein>
    <recommendedName>
        <fullName evidence="1">PB1 domain-containing protein</fullName>
    </recommendedName>
</protein>
<sequence length="227" mass="25390">MAAEASRAVDDRMEITCSHGGRFLPCSPDGAFRYVGGETRVLAVLRSATFPDLTARLSEMAGGAEVRAIRHRLADEGLEDEIVSVTCDDELAYMRDEYDRLRAARPAARFRVFATTTGGGDVQRRRSGLPPVAPRMRRVQSEQAIAGRAQLHRRPAYPVPMRRVQSAQELLHHRSHQCRCVCQRQHMRAPSLLARPMSVAENAGTARSRDAKSTMDFDKGRAIWEFE</sequence>
<dbReference type="InterPro" id="IPR000270">
    <property type="entry name" value="PB1_dom"/>
</dbReference>
<dbReference type="InterPro" id="IPR053198">
    <property type="entry name" value="Gynoecium_Dev_Regulator"/>
</dbReference>
<dbReference type="SMART" id="SM00666">
    <property type="entry name" value="PB1"/>
    <property type="match status" value="1"/>
</dbReference>
<dbReference type="Pfam" id="PF00564">
    <property type="entry name" value="PB1"/>
    <property type="match status" value="1"/>
</dbReference>
<accession>A0A5J9WC84</accession>